<organism evidence="3 4">
    <name type="scientific">Hydrogenophaga intermedia</name>
    <dbReference type="NCBI Taxonomy" id="65786"/>
    <lineage>
        <taxon>Bacteria</taxon>
        <taxon>Pseudomonadati</taxon>
        <taxon>Pseudomonadota</taxon>
        <taxon>Betaproteobacteria</taxon>
        <taxon>Burkholderiales</taxon>
        <taxon>Comamonadaceae</taxon>
        <taxon>Hydrogenophaga</taxon>
    </lineage>
</organism>
<dbReference type="SUPFAM" id="SSF56801">
    <property type="entry name" value="Acetyl-CoA synthetase-like"/>
    <property type="match status" value="1"/>
</dbReference>
<dbReference type="Pfam" id="PF00501">
    <property type="entry name" value="AMP-binding"/>
    <property type="match status" value="1"/>
</dbReference>
<proteinExistence type="predicted"/>
<dbReference type="InterPro" id="IPR000873">
    <property type="entry name" value="AMP-dep_synth/lig_dom"/>
</dbReference>
<dbReference type="PANTHER" id="PTHR43767:SF1">
    <property type="entry name" value="NONRIBOSOMAL PEPTIDE SYNTHASE PES1 (EUROFUNG)-RELATED"/>
    <property type="match status" value="1"/>
</dbReference>
<feature type="domain" description="AMP-dependent synthetase/ligase" evidence="1">
    <location>
        <begin position="15"/>
        <end position="358"/>
    </location>
</feature>
<dbReference type="Gene3D" id="3.30.300.30">
    <property type="match status" value="1"/>
</dbReference>
<dbReference type="AlphaFoldDB" id="A0A1L1PFD0"/>
<dbReference type="InterPro" id="IPR050237">
    <property type="entry name" value="ATP-dep_AMP-bd_enzyme"/>
</dbReference>
<keyword evidence="4" id="KW-1185">Reference proteome</keyword>
<gene>
    <name evidence="3" type="ORF">BN948_01111</name>
</gene>
<dbReference type="InterPro" id="IPR020845">
    <property type="entry name" value="AMP-binding_CS"/>
</dbReference>
<accession>A0A1L1PFD0</accession>
<evidence type="ECO:0000259" key="2">
    <source>
        <dbReference type="Pfam" id="PF13193"/>
    </source>
</evidence>
<dbReference type="InterPro" id="IPR042099">
    <property type="entry name" value="ANL_N_sf"/>
</dbReference>
<reference evidence="4" key="1">
    <citation type="submission" date="2014-11" db="EMBL/GenBank/DDBJ databases">
        <title>Draft genome sequence of Hydrogenophaga intermedia S1.</title>
        <authorList>
            <person name="Gan H.M."/>
            <person name="Chew T.H."/>
            <person name="Stolz A."/>
        </authorList>
    </citation>
    <scope>NUCLEOTIDE SEQUENCE [LARGE SCALE GENOMIC DNA]</scope>
    <source>
        <strain evidence="4">S1</strain>
    </source>
</reference>
<sequence>MTRSVHVGTRSRDTTQVEDRAARAATGFVAAGVRAGDAVALLLRNDFAFLEAGAGAALLGAYAVPLNWHLAPSEIDYVVHDCDAKVLVVHDDLLRLVDVQGLRAEGRTLVVVPTDPGIRRAYQVPEDAASMPPDLTLWDHWLARHEPWRGVPGTPVESVIYTSGTTGRPKGVKRLPATPEQMKRIEAMRAKVYGLVPGIRLIVPAPMYHAAPNVFASRGLKVADRLVLMEKFDAEELLRLIEAHRATTLVMVPTMFVRLLRLPEAVRQRYDLSSLQQVYHAAAPCPPEVKAEMIAWWGPIINEWYGTTESSVVTWCNSEQWLSHRGTVGRPIDGARVEIVGEDGALLPPGEPGEIYVGLDFYPDFTFHKREDERRQIGRNGLITGGDVGYLDQDGFLYICDRKRDMIISGGVNIYPAEIEAALLESTEVQDCAVFGVPDPEYGEAVLALVVRAPGVSEAGFDQRLRALLGQRLARYKIPRTIEIRDALPRDDAGKLIKRRLREPYWQGIERRI</sequence>
<evidence type="ECO:0000313" key="3">
    <source>
        <dbReference type="EMBL" id="CDN86703.1"/>
    </source>
</evidence>
<dbReference type="Pfam" id="PF13193">
    <property type="entry name" value="AMP-binding_C"/>
    <property type="match status" value="1"/>
</dbReference>
<dbReference type="GO" id="GO:0016878">
    <property type="term" value="F:acid-thiol ligase activity"/>
    <property type="evidence" value="ECO:0007669"/>
    <property type="project" value="UniProtKB-ARBA"/>
</dbReference>
<dbReference type="PANTHER" id="PTHR43767">
    <property type="entry name" value="LONG-CHAIN-FATTY-ACID--COA LIGASE"/>
    <property type="match status" value="1"/>
</dbReference>
<dbReference type="PROSITE" id="PS00455">
    <property type="entry name" value="AMP_BINDING"/>
    <property type="match status" value="1"/>
</dbReference>
<dbReference type="RefSeq" id="WP_009519203.1">
    <property type="nucleotide sequence ID" value="NZ_CCAE010000005.1"/>
</dbReference>
<dbReference type="Gene3D" id="3.40.50.12780">
    <property type="entry name" value="N-terminal domain of ligase-like"/>
    <property type="match status" value="1"/>
</dbReference>
<name>A0A1L1PFD0_HYDIT</name>
<dbReference type="EMBL" id="CCAE010000005">
    <property type="protein sequence ID" value="CDN86703.1"/>
    <property type="molecule type" value="Genomic_DNA"/>
</dbReference>
<dbReference type="NCBIfam" id="NF009071">
    <property type="entry name" value="PRK12406.1"/>
    <property type="match status" value="1"/>
</dbReference>
<evidence type="ECO:0000259" key="1">
    <source>
        <dbReference type="Pfam" id="PF00501"/>
    </source>
</evidence>
<keyword evidence="3" id="KW-0436">Ligase</keyword>
<dbReference type="Proteomes" id="UP000028878">
    <property type="component" value="Unassembled WGS sequence"/>
</dbReference>
<protein>
    <submittedName>
        <fullName evidence="3">Acyl-ligase</fullName>
    </submittedName>
</protein>
<dbReference type="InterPro" id="IPR045851">
    <property type="entry name" value="AMP-bd_C_sf"/>
</dbReference>
<dbReference type="InterPro" id="IPR025110">
    <property type="entry name" value="AMP-bd_C"/>
</dbReference>
<feature type="domain" description="AMP-binding enzyme C-terminal" evidence="2">
    <location>
        <begin position="418"/>
        <end position="495"/>
    </location>
</feature>
<evidence type="ECO:0000313" key="4">
    <source>
        <dbReference type="Proteomes" id="UP000028878"/>
    </source>
</evidence>